<evidence type="ECO:0000256" key="1">
    <source>
        <dbReference type="ARBA" id="ARBA00007896"/>
    </source>
</evidence>
<dbReference type="Gene3D" id="3.40.1640.10">
    <property type="entry name" value="PSTPO5379-like"/>
    <property type="match status" value="1"/>
</dbReference>
<protein>
    <submittedName>
        <fullName evidence="3">DUF1445 domain-containing protein</fullName>
    </submittedName>
</protein>
<keyword evidence="4" id="KW-1185">Reference proteome</keyword>
<sequence>MTPAAWRARFRAGEVRQTAALCPGYMQANIAIIPAAWADDFEAFLRANPAACPMLARGTAGEWGLPALGDFDLRHDLPLYRLFRNGQAVARVQDVADHWTPDMTAFAIGCSLSFEAALVAAGVSLRCHGAGRSCSAFDTAIPNHAAGGFGGRLVVSMRAIPADQVALATVITKAHPETHGAPVHAGDPAAIGVDLTRPIDGIGLTDLLPGEVPVFWACGVTMERAIASARLPFAITHAPGHMLITDHRLKGLT</sequence>
<proteinExistence type="inferred from homology"/>
<gene>
    <name evidence="3" type="ORF">H7F16_09545</name>
</gene>
<dbReference type="PANTHER" id="PTHR32022">
    <property type="entry name" value="D-GLUTAMATE CYCLASE, MITOCHONDRIAL"/>
    <property type="match status" value="1"/>
</dbReference>
<keyword evidence="2" id="KW-0456">Lyase</keyword>
<dbReference type="PANTHER" id="PTHR32022:SF10">
    <property type="entry name" value="D-GLUTAMATE CYCLASE, MITOCHONDRIAL"/>
    <property type="match status" value="1"/>
</dbReference>
<dbReference type="Pfam" id="PF07286">
    <property type="entry name" value="D-Glu_cyclase"/>
    <property type="match status" value="1"/>
</dbReference>
<evidence type="ECO:0000313" key="4">
    <source>
        <dbReference type="Proteomes" id="UP000555411"/>
    </source>
</evidence>
<reference evidence="3 4" key="1">
    <citation type="journal article" date="2017" name="Int. J. Syst. Evol. Microbiol.">
        <title>Gemmobacter straminiformis sp. nov., isolated from an artificial fountain.</title>
        <authorList>
            <person name="Kang J.Y."/>
            <person name="Kim M.J."/>
            <person name="Chun J."/>
            <person name="Son K.P."/>
            <person name="Jahng K.Y."/>
        </authorList>
    </citation>
    <scope>NUCLEOTIDE SEQUENCE [LARGE SCALE GENOMIC DNA]</scope>
    <source>
        <strain evidence="3 4">CAM-8</strain>
    </source>
</reference>
<dbReference type="Proteomes" id="UP000555411">
    <property type="component" value="Unassembled WGS sequence"/>
</dbReference>
<dbReference type="Gene3D" id="3.30.2040.10">
    <property type="entry name" value="PSTPO5379-like domain"/>
    <property type="match status" value="1"/>
</dbReference>
<dbReference type="SUPFAM" id="SSF160920">
    <property type="entry name" value="PSTPO5379-like"/>
    <property type="match status" value="1"/>
</dbReference>
<evidence type="ECO:0000256" key="2">
    <source>
        <dbReference type="ARBA" id="ARBA00023239"/>
    </source>
</evidence>
<dbReference type="InterPro" id="IPR038021">
    <property type="entry name" value="Putative_hydro-lyase"/>
</dbReference>
<dbReference type="AlphaFoldDB" id="A0A842I7Z3"/>
<dbReference type="EMBL" id="JACLQD010000002">
    <property type="protein sequence ID" value="MBC2835746.1"/>
    <property type="molecule type" value="Genomic_DNA"/>
</dbReference>
<organism evidence="3 4">
    <name type="scientific">Paragemmobacter straminiformis</name>
    <dbReference type="NCBI Taxonomy" id="2045119"/>
    <lineage>
        <taxon>Bacteria</taxon>
        <taxon>Pseudomonadati</taxon>
        <taxon>Pseudomonadota</taxon>
        <taxon>Alphaproteobacteria</taxon>
        <taxon>Rhodobacterales</taxon>
        <taxon>Paracoccaceae</taxon>
        <taxon>Paragemmobacter</taxon>
    </lineage>
</organism>
<evidence type="ECO:0000313" key="3">
    <source>
        <dbReference type="EMBL" id="MBC2835746.1"/>
    </source>
</evidence>
<dbReference type="GO" id="GO:0047820">
    <property type="term" value="F:D-glutamate cyclase activity"/>
    <property type="evidence" value="ECO:0007669"/>
    <property type="project" value="TreeGrafter"/>
</dbReference>
<dbReference type="InterPro" id="IPR009906">
    <property type="entry name" value="D-Glu_cyclase"/>
</dbReference>
<comment type="caution">
    <text evidence="3">The sequence shown here is derived from an EMBL/GenBank/DDBJ whole genome shotgun (WGS) entry which is preliminary data.</text>
</comment>
<comment type="similarity">
    <text evidence="1">Belongs to the D-glutamate cyclase family.</text>
</comment>
<dbReference type="RefSeq" id="WP_185797325.1">
    <property type="nucleotide sequence ID" value="NZ_JACLQD010000002.1"/>
</dbReference>
<dbReference type="GO" id="GO:0006536">
    <property type="term" value="P:glutamate metabolic process"/>
    <property type="evidence" value="ECO:0007669"/>
    <property type="project" value="TreeGrafter"/>
</dbReference>
<name>A0A842I7Z3_9RHOB</name>
<accession>A0A842I7Z3</accession>